<accession>A0A5K1VEV1</accession>
<reference evidence="1 2" key="1">
    <citation type="submission" date="2016-05" db="EMBL/GenBank/DDBJ databases">
        <title>First whole genome sequencing of Entamoeba histolytica HM1:IMSS-clone-6.</title>
        <authorList>
            <person name="Mukherjee Avik.K."/>
            <person name="Izumyama S."/>
            <person name="Nakada-Tsukui K."/>
            <person name="Nozaki T."/>
        </authorList>
    </citation>
    <scope>NUCLEOTIDE SEQUENCE [LARGE SCALE GENOMIC DNA]</scope>
    <source>
        <strain evidence="1 2">HM1:IMSS clone 6</strain>
    </source>
</reference>
<dbReference type="VEuPathDB" id="AmoebaDB:KM1_073070"/>
<proteinExistence type="predicted"/>
<protein>
    <submittedName>
        <fullName evidence="1">Uncharacterized protein</fullName>
    </submittedName>
</protein>
<gene>
    <name evidence="1" type="ORF">CL6EHI_148610</name>
</gene>
<dbReference type="VEuPathDB" id="AmoebaDB:EHI5A_062760"/>
<dbReference type="AlphaFoldDB" id="A0A5K1VEV1"/>
<dbReference type="VEuPathDB" id="AmoebaDB:EHI_148610"/>
<sequence length="260" mass="29156">MIHSVSPNTFYTSENQTKKQTLIKRESTNREHLSNAAIIGLANCYGIDLEIKCSTVKSDNQVTYDNLIIESSSLFPRTLSSSVGATRNDKKTAIALIFNTLSSYIIQTNNLSYQLTKSRSTKKTQKLIKFKWIDPFNEYGFYAFGAAVIEIVHSLPKTFINKKQQCVHLEPINNQILALFQSFTLDQTKLSDNGKLLFPQNPVSSIPDYVTQISQFGHTVNGVFTSSDHLLNIQTSPSLNQDTSCDKVDPVNFIEILNCS</sequence>
<organism evidence="1 2">
    <name type="scientific">Entamoeba histolytica</name>
    <dbReference type="NCBI Taxonomy" id="5759"/>
    <lineage>
        <taxon>Eukaryota</taxon>
        <taxon>Amoebozoa</taxon>
        <taxon>Evosea</taxon>
        <taxon>Archamoebae</taxon>
        <taxon>Mastigamoebida</taxon>
        <taxon>Entamoebidae</taxon>
        <taxon>Entamoeba</taxon>
    </lineage>
</organism>
<dbReference type="Proteomes" id="UP000078387">
    <property type="component" value="Unassembled WGS sequence"/>
</dbReference>
<evidence type="ECO:0000313" key="2">
    <source>
        <dbReference type="Proteomes" id="UP000078387"/>
    </source>
</evidence>
<comment type="caution">
    <text evidence="1">The sequence shown here is derived from an EMBL/GenBank/DDBJ whole genome shotgun (WGS) entry which is preliminary data.</text>
</comment>
<dbReference type="EMBL" id="BDEQ01000001">
    <property type="protein sequence ID" value="GAT91700.1"/>
    <property type="molecule type" value="Genomic_DNA"/>
</dbReference>
<dbReference type="VEuPathDB" id="AmoebaDB:EHI8A_031870"/>
<evidence type="ECO:0000313" key="1">
    <source>
        <dbReference type="EMBL" id="GAT91700.1"/>
    </source>
</evidence>
<dbReference type="VEuPathDB" id="AmoebaDB:EHI7A_034730"/>
<dbReference type="OMA" id="RIFASQC"/>
<name>A0A5K1VEV1_ENTHI</name>